<dbReference type="GO" id="GO:0005886">
    <property type="term" value="C:plasma membrane"/>
    <property type="evidence" value="ECO:0007669"/>
    <property type="project" value="TreeGrafter"/>
</dbReference>
<keyword evidence="6 13" id="KW-0479">Metal-binding</keyword>
<dbReference type="Pfam" id="PF00194">
    <property type="entry name" value="Carb_anhydrase"/>
    <property type="match status" value="1"/>
</dbReference>
<keyword evidence="8 14" id="KW-1133">Transmembrane helix</keyword>
<evidence type="ECO:0000259" key="15">
    <source>
        <dbReference type="PROSITE" id="PS51144"/>
    </source>
</evidence>
<dbReference type="EC" id="4.2.1.1" evidence="4 13"/>
<evidence type="ECO:0000256" key="3">
    <source>
        <dbReference type="ARBA" id="ARBA00010718"/>
    </source>
</evidence>
<feature type="transmembrane region" description="Helical" evidence="14">
    <location>
        <begin position="29"/>
        <end position="50"/>
    </location>
</feature>
<evidence type="ECO:0000256" key="12">
    <source>
        <dbReference type="ARBA" id="ARBA00048348"/>
    </source>
</evidence>
<evidence type="ECO:0000256" key="2">
    <source>
        <dbReference type="ARBA" id="ARBA00004141"/>
    </source>
</evidence>
<dbReference type="PANTHER" id="PTHR18952:SF265">
    <property type="entry name" value="CARBONIC ANHYDRASE"/>
    <property type="match status" value="1"/>
</dbReference>
<keyword evidence="11 13" id="KW-0456">Lyase</keyword>
<dbReference type="EMBL" id="JAVRJZ010000019">
    <property type="protein sequence ID" value="KAK2707480.1"/>
    <property type="molecule type" value="Genomic_DNA"/>
</dbReference>
<evidence type="ECO:0000313" key="17">
    <source>
        <dbReference type="Proteomes" id="UP001187531"/>
    </source>
</evidence>
<dbReference type="GO" id="GO:0004089">
    <property type="term" value="F:carbonate dehydratase activity"/>
    <property type="evidence" value="ECO:0007669"/>
    <property type="project" value="UniProtKB-UniRule"/>
</dbReference>
<comment type="catalytic activity">
    <reaction evidence="12 13">
        <text>hydrogencarbonate + H(+) = CO2 + H2O</text>
        <dbReference type="Rhea" id="RHEA:10748"/>
        <dbReference type="ChEBI" id="CHEBI:15377"/>
        <dbReference type="ChEBI" id="CHEBI:15378"/>
        <dbReference type="ChEBI" id="CHEBI:16526"/>
        <dbReference type="ChEBI" id="CHEBI:17544"/>
        <dbReference type="EC" id="4.2.1.1"/>
    </reaction>
</comment>
<evidence type="ECO:0000256" key="10">
    <source>
        <dbReference type="ARBA" id="ARBA00023180"/>
    </source>
</evidence>
<evidence type="ECO:0000256" key="4">
    <source>
        <dbReference type="ARBA" id="ARBA00012925"/>
    </source>
</evidence>
<dbReference type="SMART" id="SM01057">
    <property type="entry name" value="Carb_anhydrase"/>
    <property type="match status" value="1"/>
</dbReference>
<protein>
    <recommendedName>
        <fullName evidence="4 13">Carbonic anhydrase</fullName>
        <ecNumber evidence="4 13">4.2.1.1</ecNumber>
    </recommendedName>
</protein>
<accession>A0AA88HEB5</accession>
<dbReference type="PANTHER" id="PTHR18952">
    <property type="entry name" value="CARBONIC ANHYDRASE"/>
    <property type="match status" value="1"/>
</dbReference>
<evidence type="ECO:0000256" key="9">
    <source>
        <dbReference type="ARBA" id="ARBA00023136"/>
    </source>
</evidence>
<dbReference type="InterPro" id="IPR005821">
    <property type="entry name" value="Ion_trans_dom"/>
</dbReference>
<dbReference type="FunFam" id="3.10.200.10:FF:000003">
    <property type="entry name" value="Carbonic anhydrase 12"/>
    <property type="match status" value="1"/>
</dbReference>
<feature type="domain" description="Alpha-carbonic anhydrase" evidence="15">
    <location>
        <begin position="285"/>
        <end position="541"/>
    </location>
</feature>
<evidence type="ECO:0000256" key="6">
    <source>
        <dbReference type="ARBA" id="ARBA00022723"/>
    </source>
</evidence>
<comment type="caution">
    <text evidence="16">The sequence shown here is derived from an EMBL/GenBank/DDBJ whole genome shotgun (WGS) entry which is preliminary data.</text>
</comment>
<dbReference type="GO" id="GO:0008270">
    <property type="term" value="F:zinc ion binding"/>
    <property type="evidence" value="ECO:0007669"/>
    <property type="project" value="UniProtKB-UniRule"/>
</dbReference>
<proteinExistence type="inferred from homology"/>
<evidence type="ECO:0000256" key="14">
    <source>
        <dbReference type="SAM" id="Phobius"/>
    </source>
</evidence>
<comment type="similarity">
    <text evidence="3 13">Belongs to the alpha-carbonic anhydrase family.</text>
</comment>
<keyword evidence="5 14" id="KW-0812">Transmembrane</keyword>
<dbReference type="CDD" id="cd00326">
    <property type="entry name" value="alpha_CA"/>
    <property type="match status" value="1"/>
</dbReference>
<feature type="transmembrane region" description="Helical" evidence="14">
    <location>
        <begin position="62"/>
        <end position="84"/>
    </location>
</feature>
<name>A0AA88HEB5_ARTSF</name>
<keyword evidence="9 14" id="KW-0472">Membrane</keyword>
<dbReference type="GO" id="GO:0005216">
    <property type="term" value="F:monoatomic ion channel activity"/>
    <property type="evidence" value="ECO:0007669"/>
    <property type="project" value="InterPro"/>
</dbReference>
<dbReference type="PROSITE" id="PS51144">
    <property type="entry name" value="ALPHA_CA_2"/>
    <property type="match status" value="1"/>
</dbReference>
<reference evidence="16" key="1">
    <citation type="submission" date="2023-07" db="EMBL/GenBank/DDBJ databases">
        <title>Chromosome-level genome assembly of Artemia franciscana.</title>
        <authorList>
            <person name="Jo E."/>
        </authorList>
    </citation>
    <scope>NUCLEOTIDE SEQUENCE</scope>
    <source>
        <tissue evidence="16">Whole body</tissue>
    </source>
</reference>
<keyword evidence="17" id="KW-1185">Reference proteome</keyword>
<comment type="subcellular location">
    <subcellularLocation>
        <location evidence="2">Membrane</location>
        <topology evidence="2">Multi-pass membrane protein</topology>
    </subcellularLocation>
</comment>
<evidence type="ECO:0000256" key="1">
    <source>
        <dbReference type="ARBA" id="ARBA00002904"/>
    </source>
</evidence>
<evidence type="ECO:0000256" key="8">
    <source>
        <dbReference type="ARBA" id="ARBA00022989"/>
    </source>
</evidence>
<dbReference type="Pfam" id="PF00520">
    <property type="entry name" value="Ion_trans"/>
    <property type="match status" value="1"/>
</dbReference>
<dbReference type="SUPFAM" id="SSF51069">
    <property type="entry name" value="Carbonic anhydrase"/>
    <property type="match status" value="1"/>
</dbReference>
<dbReference type="InterPro" id="IPR001148">
    <property type="entry name" value="CA_dom"/>
</dbReference>
<sequence>MKGLKTVKPVIFDRIGIYVVMFLEILKTLLKVLLVFSVLIIAFGLAFYILLSPGNHIGFKHIPLSIFRTFTMMLGEIDFLGTFVRPLPHLKTEGVDTTILMPMTTHLILLLFMILMPILLMNLLIGLAVGDIEAVKRNAQLKRLAMQVELHTDLERKLPDFFTSRVNKMELVEYPNRECRKTGIVQLFKCFLQDPFNESDEDPGDTPEDGLFDEMEKQKRKLKEISSVLEGQTHLLRLIIQKMEIKTEADDCDEGVDFESQLSLNKLSNHSRRKLLRTCGDDHGLTWDYDGEHGPDHWYEIQALCGGTEQSPINIATSSAVAADYESIYMENGDAIPKKLKIANNGHTVVVSMDMERKPYVSDGVLNTTFSFAQIHFHWGSSESNGSEHTLDGKRFPAEIHLVHWNTKYKSLSRALGKTDGLLVLGIFVKESESDNPNLFPIIDMLHEVTIAETNTSRNDSEFRLKNILPSDLGQFYRYHGSLTTPDCNEAVYWTVFTTPITASNKQLSKFHELQKLDGTPLINNFRPIQPVASRKVYFRSVASVPASTLFGIALCSLLSLNK</sequence>
<evidence type="ECO:0000256" key="11">
    <source>
        <dbReference type="ARBA" id="ARBA00023239"/>
    </source>
</evidence>
<comment type="cofactor">
    <cofactor evidence="13">
        <name>Zn(2+)</name>
        <dbReference type="ChEBI" id="CHEBI:29105"/>
    </cofactor>
</comment>
<dbReference type="Gene3D" id="3.10.200.10">
    <property type="entry name" value="Alpha carbonic anhydrase"/>
    <property type="match status" value="1"/>
</dbReference>
<dbReference type="InterPro" id="IPR018338">
    <property type="entry name" value="Carbonic_anhydrase_a-class_CS"/>
</dbReference>
<gene>
    <name evidence="16" type="ORF">QYM36_015247</name>
</gene>
<organism evidence="16 17">
    <name type="scientific">Artemia franciscana</name>
    <name type="common">Brine shrimp</name>
    <name type="synonym">Artemia sanfranciscana</name>
    <dbReference type="NCBI Taxonomy" id="6661"/>
    <lineage>
        <taxon>Eukaryota</taxon>
        <taxon>Metazoa</taxon>
        <taxon>Ecdysozoa</taxon>
        <taxon>Arthropoda</taxon>
        <taxon>Crustacea</taxon>
        <taxon>Branchiopoda</taxon>
        <taxon>Anostraca</taxon>
        <taxon>Artemiidae</taxon>
        <taxon>Artemia</taxon>
    </lineage>
</organism>
<keyword evidence="10" id="KW-0325">Glycoprotein</keyword>
<evidence type="ECO:0000256" key="7">
    <source>
        <dbReference type="ARBA" id="ARBA00022833"/>
    </source>
</evidence>
<evidence type="ECO:0000313" key="16">
    <source>
        <dbReference type="EMBL" id="KAK2707480.1"/>
    </source>
</evidence>
<keyword evidence="7 13" id="KW-0862">Zinc</keyword>
<dbReference type="Proteomes" id="UP001187531">
    <property type="component" value="Unassembled WGS sequence"/>
</dbReference>
<evidence type="ECO:0000256" key="5">
    <source>
        <dbReference type="ARBA" id="ARBA00022692"/>
    </source>
</evidence>
<dbReference type="InterPro" id="IPR023561">
    <property type="entry name" value="Carbonic_anhydrase_a-class"/>
</dbReference>
<dbReference type="InterPro" id="IPR036398">
    <property type="entry name" value="CA_dom_sf"/>
</dbReference>
<dbReference type="PROSITE" id="PS00162">
    <property type="entry name" value="ALPHA_CA_1"/>
    <property type="match status" value="1"/>
</dbReference>
<comment type="function">
    <text evidence="1 13">Reversible hydration of carbon dioxide.</text>
</comment>
<feature type="transmembrane region" description="Helical" evidence="14">
    <location>
        <begin position="104"/>
        <end position="129"/>
    </location>
</feature>
<dbReference type="AlphaFoldDB" id="A0AA88HEB5"/>
<evidence type="ECO:0000256" key="13">
    <source>
        <dbReference type="RuleBase" id="RU367011"/>
    </source>
</evidence>